<dbReference type="PANTHER" id="PTHR31967">
    <property type="entry name" value="GROUNDHOG (HEDGEHOG-LIKE FAMILY)-RELATED"/>
    <property type="match status" value="1"/>
</dbReference>
<keyword evidence="3" id="KW-1185">Reference proteome</keyword>
<dbReference type="InterPro" id="IPR005069">
    <property type="entry name" value="Nucl-diP-sugar_transferase"/>
</dbReference>
<evidence type="ECO:0000313" key="2">
    <source>
        <dbReference type="EMBL" id="KAK0420351.1"/>
    </source>
</evidence>
<evidence type="ECO:0000259" key="1">
    <source>
        <dbReference type="Pfam" id="PF03407"/>
    </source>
</evidence>
<protein>
    <recommendedName>
        <fullName evidence="1">Nucleotide-diphospho-sugar transferase domain-containing protein</fullName>
    </recommendedName>
</protein>
<sequence length="371" mass="42726">MRALELTVSYVIFFFVFLEISRKLKKGAAGLQYAQDNAHFATEESFEASPELAEAVRRVRSPAVILLNKYALNVTFNYLCNVASYPDVTKRLLIFAFDWTAASSIRSAFPDVTVLYWPSKPFSKKFRGGEPPYQFFQLFRARLAAFLSTKTEGFWMIQTDTIWRKNLFKVIDLNMHLSKGQNLLFDKDGLNSPMVAGGYFYAGPGVKTQRFFQNLAVALETYFLTDNTIMTQLCVAEYEGNKCAYIPFRTMTNWRWESTDRSFIADFLQYDGGMNQEGKMKALQKIGADFVDSSSLGPTKKPKCNEWKSKNPERAISEEVLLRETDRRNGPIDVFWSLFRSASDAVFAQYPSLEKFMIYYIYPYYGFYLAI</sequence>
<dbReference type="Proteomes" id="UP001175271">
    <property type="component" value="Unassembled WGS sequence"/>
</dbReference>
<dbReference type="AlphaFoldDB" id="A0AA39I9K9"/>
<feature type="domain" description="Nucleotide-diphospho-sugar transferase" evidence="1">
    <location>
        <begin position="90"/>
        <end position="282"/>
    </location>
</feature>
<gene>
    <name evidence="2" type="ORF">QR680_014627</name>
</gene>
<dbReference type="Pfam" id="PF03407">
    <property type="entry name" value="Nucleotid_trans"/>
    <property type="match status" value="1"/>
</dbReference>
<name>A0AA39I9K9_9BILA</name>
<reference evidence="2" key="1">
    <citation type="submission" date="2023-06" db="EMBL/GenBank/DDBJ databases">
        <title>Genomic analysis of the entomopathogenic nematode Steinernema hermaphroditum.</title>
        <authorList>
            <person name="Schwarz E.M."/>
            <person name="Heppert J.K."/>
            <person name="Baniya A."/>
            <person name="Schwartz H.T."/>
            <person name="Tan C.-H."/>
            <person name="Antoshechkin I."/>
            <person name="Sternberg P.W."/>
            <person name="Goodrich-Blair H."/>
            <person name="Dillman A.R."/>
        </authorList>
    </citation>
    <scope>NUCLEOTIDE SEQUENCE</scope>
    <source>
        <strain evidence="2">PS9179</strain>
        <tissue evidence="2">Whole animal</tissue>
    </source>
</reference>
<proteinExistence type="predicted"/>
<accession>A0AA39I9K9</accession>
<organism evidence="2 3">
    <name type="scientific">Steinernema hermaphroditum</name>
    <dbReference type="NCBI Taxonomy" id="289476"/>
    <lineage>
        <taxon>Eukaryota</taxon>
        <taxon>Metazoa</taxon>
        <taxon>Ecdysozoa</taxon>
        <taxon>Nematoda</taxon>
        <taxon>Chromadorea</taxon>
        <taxon>Rhabditida</taxon>
        <taxon>Tylenchina</taxon>
        <taxon>Panagrolaimomorpha</taxon>
        <taxon>Strongyloidoidea</taxon>
        <taxon>Steinernematidae</taxon>
        <taxon>Steinernema</taxon>
    </lineage>
</organism>
<dbReference type="EMBL" id="JAUCMV010000002">
    <property type="protein sequence ID" value="KAK0420351.1"/>
    <property type="molecule type" value="Genomic_DNA"/>
</dbReference>
<evidence type="ECO:0000313" key="3">
    <source>
        <dbReference type="Proteomes" id="UP001175271"/>
    </source>
</evidence>
<comment type="caution">
    <text evidence="2">The sequence shown here is derived from an EMBL/GenBank/DDBJ whole genome shotgun (WGS) entry which is preliminary data.</text>
</comment>